<keyword evidence="3" id="KW-0645">Protease</keyword>
<dbReference type="Pfam" id="PF00450">
    <property type="entry name" value="Peptidase_S10"/>
    <property type="match status" value="1"/>
</dbReference>
<evidence type="ECO:0000256" key="2">
    <source>
        <dbReference type="ARBA" id="ARBA00022645"/>
    </source>
</evidence>
<evidence type="ECO:0000256" key="3">
    <source>
        <dbReference type="ARBA" id="ARBA00022670"/>
    </source>
</evidence>
<dbReference type="GO" id="GO:0006508">
    <property type="term" value="P:proteolysis"/>
    <property type="evidence" value="ECO:0007669"/>
    <property type="project" value="UniProtKB-KW"/>
</dbReference>
<dbReference type="PANTHER" id="PTHR11802">
    <property type="entry name" value="SERINE PROTEASE FAMILY S10 SERINE CARBOXYPEPTIDASE"/>
    <property type="match status" value="1"/>
</dbReference>
<dbReference type="InterPro" id="IPR029058">
    <property type="entry name" value="AB_hydrolase_fold"/>
</dbReference>
<evidence type="ECO:0000256" key="5">
    <source>
        <dbReference type="ARBA" id="ARBA00022801"/>
    </source>
</evidence>
<accession>A0A023FUS3</accession>
<dbReference type="PRINTS" id="PR00724">
    <property type="entry name" value="CRBOXYPTASEC"/>
</dbReference>
<dbReference type="InterPro" id="IPR001563">
    <property type="entry name" value="Peptidase_S10"/>
</dbReference>
<organism evidence="8">
    <name type="scientific">Amblyomma cajennense</name>
    <name type="common">Cayenne tick</name>
    <name type="synonym">Acarus cajennensis</name>
    <dbReference type="NCBI Taxonomy" id="34607"/>
    <lineage>
        <taxon>Eukaryota</taxon>
        <taxon>Metazoa</taxon>
        <taxon>Ecdysozoa</taxon>
        <taxon>Arthropoda</taxon>
        <taxon>Chelicerata</taxon>
        <taxon>Arachnida</taxon>
        <taxon>Acari</taxon>
        <taxon>Parasitiformes</taxon>
        <taxon>Ixodida</taxon>
        <taxon>Ixodoidea</taxon>
        <taxon>Ixodidae</taxon>
        <taxon>Amblyomminae</taxon>
        <taxon>Amblyomma</taxon>
    </lineage>
</organism>
<evidence type="ECO:0000256" key="6">
    <source>
        <dbReference type="ARBA" id="ARBA00023180"/>
    </source>
</evidence>
<proteinExistence type="evidence at transcript level"/>
<evidence type="ECO:0000256" key="7">
    <source>
        <dbReference type="SAM" id="SignalP"/>
    </source>
</evidence>
<evidence type="ECO:0000313" key="8">
    <source>
        <dbReference type="EMBL" id="JAC24425.1"/>
    </source>
</evidence>
<keyword evidence="2 8" id="KW-0121">Carboxypeptidase</keyword>
<comment type="similarity">
    <text evidence="1">Belongs to the peptidase S10 family.</text>
</comment>
<dbReference type="PANTHER" id="PTHR11802:SF472">
    <property type="entry name" value="SERINE CARBOXYPEPTIDASE CPVL-RELATED"/>
    <property type="match status" value="1"/>
</dbReference>
<dbReference type="SUPFAM" id="SSF53474">
    <property type="entry name" value="alpha/beta-Hydrolases"/>
    <property type="match status" value="1"/>
</dbReference>
<dbReference type="Gene3D" id="3.40.50.1820">
    <property type="entry name" value="alpha/beta hydrolase"/>
    <property type="match status" value="1"/>
</dbReference>
<evidence type="ECO:0000256" key="1">
    <source>
        <dbReference type="ARBA" id="ARBA00009431"/>
    </source>
</evidence>
<keyword evidence="4 7" id="KW-0732">Signal</keyword>
<feature type="signal peptide" evidence="7">
    <location>
        <begin position="1"/>
        <end position="22"/>
    </location>
</feature>
<sequence length="496" mass="56529">MELSKCFRLLLLLAFGLPHMQCTQMLNTAGRKDCQYINESGPSEDLTFLVSDFLSEETLKRKRYESGVCLPEPCSDLQAYSGFISVEPKNSTEDNSFLFFLYIRSKVHSPRKPLLLWLQGGPGKSSLFGEFLENGPLGIDAFGKLYYRNHTLLKYADIVYLDQPVGSGYSFNRKGKYNGTLQEASTHISRFLYRFATIFPRNKGKDLFIAGESYGARSAIGAASKILKKKPESVLFHLKGVMLGVGFLFPLLNIIDSTDYLYYTGLLDEEGKTEFEKQFKTIRYLVEREKNYTAAGYLLSKTVLNLRSPGSQSLFEMLTGFKHHGSIIMPQRNRETFAYYAYANSTEFKKRIHVSASRTLDGTRPQIAFALAAKDFFVDHKHELLHVLNNRHVLLYTAQLDDVFPAINIMREFRNLEWRGAEHFKNASRTMWHLEGNTSLELLGYEKRAVTLMYASVLFGGHYVSLDRSYAVSDLYGRFFEFQGMPPPNSPDTPSC</sequence>
<keyword evidence="6" id="KW-0325">Glycoprotein</keyword>
<keyword evidence="5" id="KW-0378">Hydrolase</keyword>
<dbReference type="AlphaFoldDB" id="A0A023FUS3"/>
<feature type="chain" id="PRO_5001520256" evidence="7">
    <location>
        <begin position="23"/>
        <end position="496"/>
    </location>
</feature>
<reference evidence="8" key="1">
    <citation type="submission" date="2014-03" db="EMBL/GenBank/DDBJ databases">
        <title>The sialotranscriptome of Amblyomma triste, Amblyomma parvum and Amblyomma cajennense ticks, uncovered by 454-based RNA-seq.</title>
        <authorList>
            <person name="Garcia G.R."/>
            <person name="Gardinassi L.G."/>
            <person name="Ribeiro J.M."/>
            <person name="Anatriello E."/>
            <person name="Ferreira B.R."/>
            <person name="Moreira H.N."/>
            <person name="Mafra C."/>
            <person name="Olegario M.M."/>
            <person name="Szabo P.J."/>
            <person name="Miranda-Santos I.K."/>
            <person name="Maruyama S.R."/>
        </authorList>
    </citation>
    <scope>NUCLEOTIDE SEQUENCE</scope>
    <source>
        <strain evidence="8">Uberlandia</strain>
        <tissue evidence="8">Salivary glands</tissue>
    </source>
</reference>
<evidence type="ECO:0000256" key="4">
    <source>
        <dbReference type="ARBA" id="ARBA00022729"/>
    </source>
</evidence>
<protein>
    <submittedName>
        <fullName evidence="8">Putative serine carboxypeptidase cpvl</fullName>
    </submittedName>
</protein>
<name>A0A023FUS3_AMBCJ</name>
<dbReference type="GO" id="GO:0004185">
    <property type="term" value="F:serine-type carboxypeptidase activity"/>
    <property type="evidence" value="ECO:0007669"/>
    <property type="project" value="InterPro"/>
</dbReference>
<dbReference type="EMBL" id="GBBK01000057">
    <property type="protein sequence ID" value="JAC24425.1"/>
    <property type="molecule type" value="mRNA"/>
</dbReference>